<feature type="region of interest" description="Disordered" evidence="1">
    <location>
        <begin position="35"/>
        <end position="62"/>
    </location>
</feature>
<protein>
    <submittedName>
        <fullName evidence="2">Uncharacterized protein</fullName>
    </submittedName>
</protein>
<feature type="region of interest" description="Disordered" evidence="1">
    <location>
        <begin position="1"/>
        <end position="22"/>
    </location>
</feature>
<name>A0ABD3NJU8_9STRA</name>
<proteinExistence type="predicted"/>
<organism evidence="2 3">
    <name type="scientific">Cyclotella cryptica</name>
    <dbReference type="NCBI Taxonomy" id="29204"/>
    <lineage>
        <taxon>Eukaryota</taxon>
        <taxon>Sar</taxon>
        <taxon>Stramenopiles</taxon>
        <taxon>Ochrophyta</taxon>
        <taxon>Bacillariophyta</taxon>
        <taxon>Coscinodiscophyceae</taxon>
        <taxon>Thalassiosirophycidae</taxon>
        <taxon>Stephanodiscales</taxon>
        <taxon>Stephanodiscaceae</taxon>
        <taxon>Cyclotella</taxon>
    </lineage>
</organism>
<dbReference type="AlphaFoldDB" id="A0ABD3NJU8"/>
<evidence type="ECO:0000313" key="3">
    <source>
        <dbReference type="Proteomes" id="UP001516023"/>
    </source>
</evidence>
<reference evidence="2 3" key="1">
    <citation type="journal article" date="2020" name="G3 (Bethesda)">
        <title>Improved Reference Genome for Cyclotella cryptica CCMP332, a Model for Cell Wall Morphogenesis, Salinity Adaptation, and Lipid Production in Diatoms (Bacillariophyta).</title>
        <authorList>
            <person name="Roberts W.R."/>
            <person name="Downey K.M."/>
            <person name="Ruck E.C."/>
            <person name="Traller J.C."/>
            <person name="Alverson A.J."/>
        </authorList>
    </citation>
    <scope>NUCLEOTIDE SEQUENCE [LARGE SCALE GENOMIC DNA]</scope>
    <source>
        <strain evidence="2 3">CCMP332</strain>
    </source>
</reference>
<comment type="caution">
    <text evidence="2">The sequence shown here is derived from an EMBL/GenBank/DDBJ whole genome shotgun (WGS) entry which is preliminary data.</text>
</comment>
<feature type="compositionally biased region" description="Polar residues" evidence="1">
    <location>
        <begin position="35"/>
        <end position="45"/>
    </location>
</feature>
<dbReference type="EMBL" id="JABMIG020000544">
    <property type="protein sequence ID" value="KAL3775327.1"/>
    <property type="molecule type" value="Genomic_DNA"/>
</dbReference>
<sequence>MSRTPTSHILDRSFPLPSDESRFVPHSSIVASSSVMETHFPTTPTARRMTDDDSVDDKHKHKEPTLIEEENGIVGATICFTPQPSPDVSPRVEKKTKVPRRGIHWRIEIGQFHHACRIEFGQSKYYRV</sequence>
<accession>A0ABD3NJU8</accession>
<dbReference type="Proteomes" id="UP001516023">
    <property type="component" value="Unassembled WGS sequence"/>
</dbReference>
<evidence type="ECO:0000256" key="1">
    <source>
        <dbReference type="SAM" id="MobiDB-lite"/>
    </source>
</evidence>
<keyword evidence="3" id="KW-1185">Reference proteome</keyword>
<gene>
    <name evidence="2" type="ORF">HJC23_003148</name>
</gene>
<evidence type="ECO:0000313" key="2">
    <source>
        <dbReference type="EMBL" id="KAL3775327.1"/>
    </source>
</evidence>